<dbReference type="InterPro" id="IPR011032">
    <property type="entry name" value="GroES-like_sf"/>
</dbReference>
<gene>
    <name evidence="3" type="ORF">BPO_2263</name>
</gene>
<reference evidence="3" key="1">
    <citation type="submission" date="2023-10" db="EMBL/GenBank/DDBJ databases">
        <title>Characterization and whole genome sequencing of a novel strain of Bergeyella porcorum QD2021 isolated from pig.</title>
        <authorList>
            <person name="Liu G."/>
            <person name="Chen C."/>
            <person name="Han X."/>
        </authorList>
    </citation>
    <scope>NUCLEOTIDE SEQUENCE</scope>
    <source>
        <strain evidence="3">QD2021</strain>
    </source>
</reference>
<dbReference type="InterPro" id="IPR013154">
    <property type="entry name" value="ADH-like_N"/>
</dbReference>
<dbReference type="KEGG" id="bpor:BPO_2263"/>
<name>A0AAU0F7X5_9FLAO</name>
<dbReference type="InterPro" id="IPR051603">
    <property type="entry name" value="Zinc-ADH_QOR/CCCR"/>
</dbReference>
<evidence type="ECO:0000313" key="4">
    <source>
        <dbReference type="Proteomes" id="UP001432059"/>
    </source>
</evidence>
<dbReference type="EMBL" id="CP136426">
    <property type="protein sequence ID" value="WOC52910.1"/>
    <property type="molecule type" value="Genomic_DNA"/>
</dbReference>
<feature type="domain" description="Alcohol dehydrogenase-like N-terminal" evidence="2">
    <location>
        <begin position="28"/>
        <end position="115"/>
    </location>
</feature>
<proteinExistence type="predicted"/>
<dbReference type="AlphaFoldDB" id="A0AAU0F7X5"/>
<keyword evidence="4" id="KW-1185">Reference proteome</keyword>
<organism evidence="3 4">
    <name type="scientific">Bergeyella porcorum</name>
    <dbReference type="NCBI Taxonomy" id="1735111"/>
    <lineage>
        <taxon>Bacteria</taxon>
        <taxon>Pseudomonadati</taxon>
        <taxon>Bacteroidota</taxon>
        <taxon>Flavobacteriia</taxon>
        <taxon>Flavobacteriales</taxon>
        <taxon>Weeksellaceae</taxon>
        <taxon>Bergeyella</taxon>
    </lineage>
</organism>
<evidence type="ECO:0000259" key="2">
    <source>
        <dbReference type="Pfam" id="PF08240"/>
    </source>
</evidence>
<protein>
    <submittedName>
        <fullName evidence="3">GroES-like protein</fullName>
    </submittedName>
</protein>
<accession>A0AAU0F7X5</accession>
<evidence type="ECO:0000256" key="1">
    <source>
        <dbReference type="ARBA" id="ARBA00022857"/>
    </source>
</evidence>
<dbReference type="Proteomes" id="UP001432059">
    <property type="component" value="Chromosome"/>
</dbReference>
<sequence length="137" mass="14750">MKAIQIDRHSKTDLSVKIKEVAIPQLADNEVLVKVKTAGVNPLDNMITRGEVKLITPYAFPLTMGNEMAGVVEKVGRNVTDFKTGDRVFARLPLNKIGAFAEYVAVDKGALAHIPAYLSFAEAAAVPLTGLTACQQL</sequence>
<dbReference type="PANTHER" id="PTHR44154">
    <property type="entry name" value="QUINONE OXIDOREDUCTASE"/>
    <property type="match status" value="1"/>
</dbReference>
<dbReference type="PANTHER" id="PTHR44154:SF1">
    <property type="entry name" value="QUINONE OXIDOREDUCTASE"/>
    <property type="match status" value="1"/>
</dbReference>
<dbReference type="RefSeq" id="WP_327984226.1">
    <property type="nucleotide sequence ID" value="NZ_CP136426.1"/>
</dbReference>
<dbReference type="Pfam" id="PF08240">
    <property type="entry name" value="ADH_N"/>
    <property type="match status" value="1"/>
</dbReference>
<evidence type="ECO:0000313" key="3">
    <source>
        <dbReference type="EMBL" id="WOC52910.1"/>
    </source>
</evidence>
<dbReference type="SUPFAM" id="SSF50129">
    <property type="entry name" value="GroES-like"/>
    <property type="match status" value="1"/>
</dbReference>
<dbReference type="Gene3D" id="3.90.180.10">
    <property type="entry name" value="Medium-chain alcohol dehydrogenases, catalytic domain"/>
    <property type="match status" value="1"/>
</dbReference>
<keyword evidence="1" id="KW-0521">NADP</keyword>